<name>A0A0D3JE73_EMIH1</name>
<dbReference type="Proteomes" id="UP000013827">
    <property type="component" value="Unassembled WGS sequence"/>
</dbReference>
<evidence type="ECO:0000256" key="1">
    <source>
        <dbReference type="SAM" id="MobiDB-lite"/>
    </source>
</evidence>
<accession>A0A0D3JE73</accession>
<dbReference type="RefSeq" id="XP_005774237.1">
    <property type="nucleotide sequence ID" value="XM_005774180.1"/>
</dbReference>
<dbReference type="EnsemblProtists" id="EOD21808">
    <property type="protein sequence ID" value="EOD21808"/>
    <property type="gene ID" value="EMIHUDRAFT_458303"/>
</dbReference>
<dbReference type="AlphaFoldDB" id="A0A0D3JE73"/>
<dbReference type="PaxDb" id="2903-EOD21808"/>
<dbReference type="KEGG" id="ehx:EMIHUDRAFT_458303"/>
<reference evidence="2" key="2">
    <citation type="submission" date="2024-10" db="UniProtKB">
        <authorList>
            <consortium name="EnsemblProtists"/>
        </authorList>
    </citation>
    <scope>IDENTIFICATION</scope>
</reference>
<proteinExistence type="predicted"/>
<feature type="region of interest" description="Disordered" evidence="1">
    <location>
        <begin position="20"/>
        <end position="40"/>
    </location>
</feature>
<keyword evidence="3" id="KW-1185">Reference proteome</keyword>
<evidence type="ECO:0000313" key="3">
    <source>
        <dbReference type="Proteomes" id="UP000013827"/>
    </source>
</evidence>
<organism evidence="2 3">
    <name type="scientific">Emiliania huxleyi (strain CCMP1516)</name>
    <dbReference type="NCBI Taxonomy" id="280463"/>
    <lineage>
        <taxon>Eukaryota</taxon>
        <taxon>Haptista</taxon>
        <taxon>Haptophyta</taxon>
        <taxon>Prymnesiophyceae</taxon>
        <taxon>Isochrysidales</taxon>
        <taxon>Noelaerhabdaceae</taxon>
        <taxon>Emiliania</taxon>
    </lineage>
</organism>
<dbReference type="HOGENOM" id="CLU_1127009_0_0_1"/>
<evidence type="ECO:0000313" key="2">
    <source>
        <dbReference type="EnsemblProtists" id="EOD21808"/>
    </source>
</evidence>
<protein>
    <submittedName>
        <fullName evidence="2">Uncharacterized protein</fullName>
    </submittedName>
</protein>
<reference evidence="3" key="1">
    <citation type="journal article" date="2013" name="Nature">
        <title>Pan genome of the phytoplankton Emiliania underpins its global distribution.</title>
        <authorList>
            <person name="Read B.A."/>
            <person name="Kegel J."/>
            <person name="Klute M.J."/>
            <person name="Kuo A."/>
            <person name="Lefebvre S.C."/>
            <person name="Maumus F."/>
            <person name="Mayer C."/>
            <person name="Miller J."/>
            <person name="Monier A."/>
            <person name="Salamov A."/>
            <person name="Young J."/>
            <person name="Aguilar M."/>
            <person name="Claverie J.M."/>
            <person name="Frickenhaus S."/>
            <person name="Gonzalez K."/>
            <person name="Herman E.K."/>
            <person name="Lin Y.C."/>
            <person name="Napier J."/>
            <person name="Ogata H."/>
            <person name="Sarno A.F."/>
            <person name="Shmutz J."/>
            <person name="Schroeder D."/>
            <person name="de Vargas C."/>
            <person name="Verret F."/>
            <person name="von Dassow P."/>
            <person name="Valentin K."/>
            <person name="Van de Peer Y."/>
            <person name="Wheeler G."/>
            <person name="Dacks J.B."/>
            <person name="Delwiche C.F."/>
            <person name="Dyhrman S.T."/>
            <person name="Glockner G."/>
            <person name="John U."/>
            <person name="Richards T."/>
            <person name="Worden A.Z."/>
            <person name="Zhang X."/>
            <person name="Grigoriev I.V."/>
            <person name="Allen A.E."/>
            <person name="Bidle K."/>
            <person name="Borodovsky M."/>
            <person name="Bowler C."/>
            <person name="Brownlee C."/>
            <person name="Cock J.M."/>
            <person name="Elias M."/>
            <person name="Gladyshev V.N."/>
            <person name="Groth M."/>
            <person name="Guda C."/>
            <person name="Hadaegh A."/>
            <person name="Iglesias-Rodriguez M.D."/>
            <person name="Jenkins J."/>
            <person name="Jones B.M."/>
            <person name="Lawson T."/>
            <person name="Leese F."/>
            <person name="Lindquist E."/>
            <person name="Lobanov A."/>
            <person name="Lomsadze A."/>
            <person name="Malik S.B."/>
            <person name="Marsh M.E."/>
            <person name="Mackinder L."/>
            <person name="Mock T."/>
            <person name="Mueller-Roeber B."/>
            <person name="Pagarete A."/>
            <person name="Parker M."/>
            <person name="Probert I."/>
            <person name="Quesneville H."/>
            <person name="Raines C."/>
            <person name="Rensing S.A."/>
            <person name="Riano-Pachon D.M."/>
            <person name="Richier S."/>
            <person name="Rokitta S."/>
            <person name="Shiraiwa Y."/>
            <person name="Soanes D.M."/>
            <person name="van der Giezen M."/>
            <person name="Wahlund T.M."/>
            <person name="Williams B."/>
            <person name="Wilson W."/>
            <person name="Wolfe G."/>
            <person name="Wurch L.L."/>
        </authorList>
    </citation>
    <scope>NUCLEOTIDE SEQUENCE</scope>
</reference>
<dbReference type="GeneID" id="17267348"/>
<sequence length="260" mass="28882">MARIASHACSEASARVRNKTGAMNSFSREGGSTDQAGPRCPKRLAGNVFEPPSVLDWRVRERDIRPSPSFFLHRLLGAGEDAVRADFTALLAGRSFEAVLPNVWSQYLSDMRLLDALAQHSERRRAASEAEWQVVDCAAYTSRVLGSVTNRTEAHHERMQALLGALLANPLWSDRRAKWLFIQPHYDLRGTVGRKLAEALVILATVDRDGAHIGSQMPYFDLYRRAVMVPHVATPELARTARLCLPGSCPADASRRGYLF</sequence>
<feature type="compositionally biased region" description="Polar residues" evidence="1">
    <location>
        <begin position="21"/>
        <end position="35"/>
    </location>
</feature>